<evidence type="ECO:0000313" key="2">
    <source>
        <dbReference type="Proteomes" id="UP001203687"/>
    </source>
</evidence>
<gene>
    <name evidence="1" type="ORF">MUY34_03965</name>
</gene>
<comment type="caution">
    <text evidence="1">The sequence shown here is derived from an EMBL/GenBank/DDBJ whole genome shotgun (WGS) entry which is preliminary data.</text>
</comment>
<evidence type="ECO:0000313" key="1">
    <source>
        <dbReference type="EMBL" id="MCK8479761.1"/>
    </source>
</evidence>
<organism evidence="1 2">
    <name type="scientific">Psychroserpens algicola</name>
    <dbReference type="NCBI Taxonomy" id="1719034"/>
    <lineage>
        <taxon>Bacteria</taxon>
        <taxon>Pseudomonadati</taxon>
        <taxon>Bacteroidota</taxon>
        <taxon>Flavobacteriia</taxon>
        <taxon>Flavobacteriales</taxon>
        <taxon>Flavobacteriaceae</taxon>
        <taxon>Psychroserpens</taxon>
    </lineage>
</organism>
<dbReference type="EMBL" id="JALPQF010000003">
    <property type="protein sequence ID" value="MCK8479761.1"/>
    <property type="molecule type" value="Genomic_DNA"/>
</dbReference>
<sequence length="118" mass="13779">MEKGIDPLTGEEFYKKRSNQRFASKSNQIKFNNMKAHKKRKAKGKEDRILDNNRQVLKTILGSDQEAIKSLDYLQGAGLDFGYNTHSVKRENQIWICIYDYAYTRISPNTFKIIKLES</sequence>
<reference evidence="1" key="1">
    <citation type="submission" date="2022-04" db="EMBL/GenBank/DDBJ databases">
        <authorList>
            <person name="Ren T."/>
        </authorList>
    </citation>
    <scope>NUCLEOTIDE SEQUENCE</scope>
    <source>
        <strain evidence="1">F63249</strain>
    </source>
</reference>
<accession>A0ABT0H5V7</accession>
<name>A0ABT0H5V7_9FLAO</name>
<dbReference type="Proteomes" id="UP001203687">
    <property type="component" value="Unassembled WGS sequence"/>
</dbReference>
<proteinExistence type="predicted"/>
<dbReference type="RefSeq" id="WP_248412012.1">
    <property type="nucleotide sequence ID" value="NZ_JALPQF010000003.1"/>
</dbReference>
<protein>
    <submittedName>
        <fullName evidence="1">Uncharacterized protein</fullName>
    </submittedName>
</protein>
<keyword evidence="2" id="KW-1185">Reference proteome</keyword>